<name>A0ACC0L330_RHOML</name>
<protein>
    <submittedName>
        <fullName evidence="1">Uncharacterized protein</fullName>
    </submittedName>
</protein>
<evidence type="ECO:0000313" key="1">
    <source>
        <dbReference type="EMBL" id="KAI8522598.1"/>
    </source>
</evidence>
<dbReference type="Proteomes" id="UP001062846">
    <property type="component" value="Chromosome 13"/>
</dbReference>
<comment type="caution">
    <text evidence="1">The sequence shown here is derived from an EMBL/GenBank/DDBJ whole genome shotgun (WGS) entry which is preliminary data.</text>
</comment>
<accession>A0ACC0L330</accession>
<keyword evidence="2" id="KW-1185">Reference proteome</keyword>
<dbReference type="EMBL" id="CM046400">
    <property type="protein sequence ID" value="KAI8522598.1"/>
    <property type="molecule type" value="Genomic_DNA"/>
</dbReference>
<organism evidence="1 2">
    <name type="scientific">Rhododendron molle</name>
    <name type="common">Chinese azalea</name>
    <name type="synonym">Azalea mollis</name>
    <dbReference type="NCBI Taxonomy" id="49168"/>
    <lineage>
        <taxon>Eukaryota</taxon>
        <taxon>Viridiplantae</taxon>
        <taxon>Streptophyta</taxon>
        <taxon>Embryophyta</taxon>
        <taxon>Tracheophyta</taxon>
        <taxon>Spermatophyta</taxon>
        <taxon>Magnoliopsida</taxon>
        <taxon>eudicotyledons</taxon>
        <taxon>Gunneridae</taxon>
        <taxon>Pentapetalae</taxon>
        <taxon>asterids</taxon>
        <taxon>Ericales</taxon>
        <taxon>Ericaceae</taxon>
        <taxon>Ericoideae</taxon>
        <taxon>Rhodoreae</taxon>
        <taxon>Rhododendron</taxon>
    </lineage>
</organism>
<reference evidence="1" key="1">
    <citation type="submission" date="2022-02" db="EMBL/GenBank/DDBJ databases">
        <title>Plant Genome Project.</title>
        <authorList>
            <person name="Zhang R.-G."/>
        </authorList>
    </citation>
    <scope>NUCLEOTIDE SEQUENCE</scope>
    <source>
        <strain evidence="1">AT1</strain>
    </source>
</reference>
<evidence type="ECO:0000313" key="2">
    <source>
        <dbReference type="Proteomes" id="UP001062846"/>
    </source>
</evidence>
<proteinExistence type="predicted"/>
<sequence>MWDVLMYTEVPLSLPPFHLTATIISPKDSSHRYLLRHFHHAFLLRLRLRNCVGLDHRVRIKLGHLRHPQQLRRSETKEEQPTRSSPKKAFLGHHWEYPIASLELSITSASVDPLSFRNSFYMEILLKVRVIGRLQHLDIGNNAITSEGAVHVAEYVRESKSLVFLNLSMNDIGDEVLLSSWMNQFFSLIILNVGAWDLGKIKESLGKFFRMLIVVSLVGATLGISPSFPICAEISNELKEMNANKGAKEIAESLKQNQSLANLDLCSLLFETMVIETSLSQLEISYNPIGPHGAKALFEVLKSHGNIKTLSLGWCQIGAMGVEFIADALKSNSTISTLDLRANGLGDEGAVCLAQSLKVVNGALTSLDLGFNEIRDDGAFAIARALKANENVSLTKLNLSSNSISKLGQGVLTDAVDHVYEMTEKEVNIFV</sequence>
<gene>
    <name evidence="1" type="ORF">RHMOL_Rhmol13G0008500</name>
</gene>